<dbReference type="Gene3D" id="3.30.460.10">
    <property type="entry name" value="Beta Polymerase, domain 2"/>
    <property type="match status" value="1"/>
</dbReference>
<dbReference type="CDD" id="cd05403">
    <property type="entry name" value="NT_KNTase_like"/>
    <property type="match status" value="1"/>
</dbReference>
<protein>
    <submittedName>
        <fullName evidence="2">Nucleotidyltransferase domain-containing protein</fullName>
    </submittedName>
</protein>
<dbReference type="EMBL" id="QEFP01000002">
    <property type="protein sequence ID" value="PVU68867.1"/>
    <property type="molecule type" value="Genomic_DNA"/>
</dbReference>
<proteinExistence type="predicted"/>
<evidence type="ECO:0000259" key="1">
    <source>
        <dbReference type="Pfam" id="PF01909"/>
    </source>
</evidence>
<reference evidence="3" key="2">
    <citation type="submission" date="2017-05" db="EMBL/GenBank/DDBJ databases">
        <authorList>
            <person name="Song R."/>
            <person name="Chenine A.L."/>
            <person name="Ruprecht R.M."/>
        </authorList>
    </citation>
    <scope>NUCLEOTIDE SEQUENCE</scope>
    <source>
        <strain evidence="3">SCGC AB-777_F03</strain>
    </source>
</reference>
<evidence type="ECO:0000313" key="3">
    <source>
        <dbReference type="EMBL" id="PVU68867.1"/>
    </source>
</evidence>
<dbReference type="InterPro" id="IPR052548">
    <property type="entry name" value="Type_VII_TA_antitoxin"/>
</dbReference>
<dbReference type="EMBL" id="QEFP02000003">
    <property type="protein sequence ID" value="MCC5446871.1"/>
    <property type="molecule type" value="Genomic_DNA"/>
</dbReference>
<comment type="caution">
    <text evidence="3">The sequence shown here is derived from an EMBL/GenBank/DDBJ whole genome shotgun (WGS) entry which is preliminary data.</text>
</comment>
<dbReference type="AlphaFoldDB" id="A0A2T9WM36"/>
<dbReference type="InterPro" id="IPR002934">
    <property type="entry name" value="Polymerase_NTP_transf_dom"/>
</dbReference>
<evidence type="ECO:0000313" key="2">
    <source>
        <dbReference type="EMBL" id="MCC5446871.1"/>
    </source>
</evidence>
<sequence length="248" mass="29158">MDNNFNDIILNFSKDLIEKVDGLVKSIVLFGSYAENKESEKSDIDLLIIVDDIYANDLNITVPFYFDNLNKLLADEKYKKIHVTTLTLSKFWEMILNGDPLVLDILRKGEPIIDPAGIFGSLKKMLENGLIKTSPEYLEIMKKRAEEGINYANLMLIKAFESLYNSVVTISQYYLIKNNINIYGPEDILKKFEELKRKRKISSEVYNYYKEVYEYMKKIEHREVKNIDLDLLKEFLEEFEKYKEKLNV</sequence>
<organism evidence="3">
    <name type="scientific">Nanobsidianus stetteri</name>
    <dbReference type="NCBI Taxonomy" id="1294122"/>
    <lineage>
        <taxon>Archaea</taxon>
        <taxon>Nanobdellota</taxon>
        <taxon>Candidatus Nanoarchaeia</taxon>
        <taxon>Nanoarchaeales</taxon>
        <taxon>Nanopusillaceae</taxon>
        <taxon>Candidatus Nanobsidianus</taxon>
    </lineage>
</organism>
<reference evidence="3" key="1">
    <citation type="journal article" date="2015" name="Appl. Environ. Microbiol.">
        <title>Nanoarchaeota, Their Sulfolobales Host, and Nanoarchaeota Virus Distribution across Yellowstone National Park Hot Springs.</title>
        <authorList>
            <person name="Munson-McGee J.H."/>
            <person name="Field E.K."/>
            <person name="Bateson M."/>
            <person name="Rooney C."/>
            <person name="Stepanauskas R."/>
            <person name="Young M.J."/>
        </authorList>
    </citation>
    <scope>NUCLEOTIDE SEQUENCE [LARGE SCALE GENOMIC DNA]</scope>
    <source>
        <strain evidence="3">SCGC AB-777_F03</strain>
    </source>
</reference>
<reference evidence="2" key="3">
    <citation type="submission" date="2017-05" db="EMBL/GenBank/DDBJ databases">
        <authorList>
            <person name="Munson-Mcgee J.H."/>
        </authorList>
    </citation>
    <scope>NUCLEOTIDE SEQUENCE</scope>
    <source>
        <strain evidence="2">SCGC AB-777_F03</strain>
    </source>
</reference>
<feature type="domain" description="Polymerase nucleotidyl transferase" evidence="1">
    <location>
        <begin position="12"/>
        <end position="91"/>
    </location>
</feature>
<gene>
    <name evidence="2" type="ORF">DDW03_000420</name>
    <name evidence="3" type="ORF">DDW03_00820</name>
</gene>
<name>A0A2T9WM36_NANST</name>
<dbReference type="Pfam" id="PF01909">
    <property type="entry name" value="NTP_transf_2"/>
    <property type="match status" value="1"/>
</dbReference>
<dbReference type="PANTHER" id="PTHR33933">
    <property type="entry name" value="NUCLEOTIDYLTRANSFERASE"/>
    <property type="match status" value="1"/>
</dbReference>
<accession>A0A2T9WM36</accession>
<reference evidence="2" key="4">
    <citation type="submission" date="2021-11" db="EMBL/GenBank/DDBJ databases">
        <authorList>
            <person name="Munson-Mcgee J."/>
            <person name="Field E."/>
            <person name="Bateson M."/>
            <person name="Rooney C."/>
            <person name="Stepanauskas R."/>
            <person name="Young M."/>
        </authorList>
    </citation>
    <scope>NUCLEOTIDE SEQUENCE</scope>
    <source>
        <strain evidence="2">SCGC AB-777_F03</strain>
    </source>
</reference>
<dbReference type="PANTHER" id="PTHR33933:SF1">
    <property type="entry name" value="PROTEIN ADENYLYLTRANSFERASE MNTA-RELATED"/>
    <property type="match status" value="1"/>
</dbReference>
<dbReference type="SUPFAM" id="SSF81301">
    <property type="entry name" value="Nucleotidyltransferase"/>
    <property type="match status" value="1"/>
</dbReference>
<dbReference type="InterPro" id="IPR043519">
    <property type="entry name" value="NT_sf"/>
</dbReference>
<dbReference type="Proteomes" id="UP000245509">
    <property type="component" value="Unassembled WGS sequence"/>
</dbReference>
<dbReference type="RefSeq" id="WP_228615087.1">
    <property type="nucleotide sequence ID" value="NZ_QEFP02000003.1"/>
</dbReference>
<dbReference type="GO" id="GO:0016779">
    <property type="term" value="F:nucleotidyltransferase activity"/>
    <property type="evidence" value="ECO:0007669"/>
    <property type="project" value="InterPro"/>
</dbReference>